<reference evidence="3" key="1">
    <citation type="submission" date="2020-05" db="EMBL/GenBank/DDBJ databases">
        <authorList>
            <person name="Chiriac C."/>
            <person name="Salcher M."/>
            <person name="Ghai R."/>
            <person name="Kavagutti S V."/>
        </authorList>
    </citation>
    <scope>NUCLEOTIDE SEQUENCE</scope>
</reference>
<evidence type="ECO:0000313" key="4">
    <source>
        <dbReference type="EMBL" id="CAB4959938.1"/>
    </source>
</evidence>
<protein>
    <submittedName>
        <fullName evidence="3">Unannotated protein</fullName>
    </submittedName>
</protein>
<organism evidence="3">
    <name type="scientific">freshwater metagenome</name>
    <dbReference type="NCBI Taxonomy" id="449393"/>
    <lineage>
        <taxon>unclassified sequences</taxon>
        <taxon>metagenomes</taxon>
        <taxon>ecological metagenomes</taxon>
    </lineage>
</organism>
<evidence type="ECO:0000256" key="1">
    <source>
        <dbReference type="SAM" id="Phobius"/>
    </source>
</evidence>
<dbReference type="EMBL" id="CAFBNS010000063">
    <property type="protein sequence ID" value="CAB4959938.1"/>
    <property type="molecule type" value="Genomic_DNA"/>
</dbReference>
<keyword evidence="1" id="KW-0812">Transmembrane</keyword>
<dbReference type="AlphaFoldDB" id="A0A6J6RPN3"/>
<evidence type="ECO:0000313" key="3">
    <source>
        <dbReference type="EMBL" id="CAB4724367.1"/>
    </source>
</evidence>
<dbReference type="EMBL" id="CAEZUY010000124">
    <property type="protein sequence ID" value="CAB4620213.1"/>
    <property type="molecule type" value="Genomic_DNA"/>
</dbReference>
<feature type="transmembrane region" description="Helical" evidence="1">
    <location>
        <begin position="136"/>
        <end position="156"/>
    </location>
</feature>
<evidence type="ECO:0000313" key="2">
    <source>
        <dbReference type="EMBL" id="CAB4620213.1"/>
    </source>
</evidence>
<name>A0A6J6RPN3_9ZZZZ</name>
<feature type="transmembrane region" description="Helical" evidence="1">
    <location>
        <begin position="78"/>
        <end position="95"/>
    </location>
</feature>
<keyword evidence="1" id="KW-1133">Transmembrane helix</keyword>
<sequence length="263" mass="29534">MARIRKDSQEHLTLADSVERWGRLRGISSDPYISTLVADLRERKNLTMWATLNPMEYLPQPAIESGARAIVWTRRLTVIRNVLVFLPVALTWYAVGQATTAFSQYVADNGTDVVNFLDFWQNGYDILAKEWTISNVATLDFLIIFVVIALTLVVSIQGRKGAELQDRAEREIEAERVKVAMEIAGYLHDKRALSNLTLNASLTNAINKLLNATHSIESTTKALEKTTKKFPVAKREDDFSSFDFSLGTPVKAARNSKRSSRGK</sequence>
<accession>A0A6J6RPN3</accession>
<dbReference type="EMBL" id="CAEZYL010000044">
    <property type="protein sequence ID" value="CAB4724367.1"/>
    <property type="molecule type" value="Genomic_DNA"/>
</dbReference>
<gene>
    <name evidence="2" type="ORF">UFOPK1863_00998</name>
    <name evidence="3" type="ORF">UFOPK2689_00793</name>
    <name evidence="4" type="ORF">UFOPK3874_00468</name>
</gene>
<keyword evidence="1" id="KW-0472">Membrane</keyword>
<proteinExistence type="predicted"/>